<feature type="chain" id="PRO_5001756141" evidence="1">
    <location>
        <begin position="19"/>
        <end position="96"/>
    </location>
</feature>
<dbReference type="AlphaFoldDB" id="A0A081CWR2"/>
<organism evidence="2 3">
    <name type="scientific">Agrobacterium rubi TR3 = NBRC 13261</name>
    <dbReference type="NCBI Taxonomy" id="1368415"/>
    <lineage>
        <taxon>Bacteria</taxon>
        <taxon>Pseudomonadati</taxon>
        <taxon>Pseudomonadota</taxon>
        <taxon>Alphaproteobacteria</taxon>
        <taxon>Hyphomicrobiales</taxon>
        <taxon>Rhizobiaceae</taxon>
        <taxon>Rhizobium/Agrobacterium group</taxon>
        <taxon>Agrobacterium</taxon>
    </lineage>
</organism>
<dbReference type="OrthoDB" id="8297061at2"/>
<reference evidence="2 3" key="1">
    <citation type="submission" date="2014-08" db="EMBL/GenBank/DDBJ databases">
        <title>Whole genome shotgun sequence of Rhizobium rubi NBRC 13261.</title>
        <authorList>
            <person name="Katano-Makiyama Y."/>
            <person name="Hosoyama A."/>
            <person name="Hashimoto M."/>
            <person name="Hosoyama Y."/>
            <person name="Noguchi M."/>
            <person name="Tsuchikane K."/>
            <person name="Uohara A."/>
            <person name="Ohji S."/>
            <person name="Ichikawa N."/>
            <person name="Kimura A."/>
            <person name="Yamazoe A."/>
            <person name="Fujita N."/>
        </authorList>
    </citation>
    <scope>NUCLEOTIDE SEQUENCE [LARGE SCALE GENOMIC DNA]</scope>
    <source>
        <strain evidence="2 3">NBRC 13261</strain>
    </source>
</reference>
<keyword evidence="1" id="KW-0732">Signal</keyword>
<evidence type="ECO:0000313" key="2">
    <source>
        <dbReference type="EMBL" id="GAK71108.1"/>
    </source>
</evidence>
<feature type="signal peptide" evidence="1">
    <location>
        <begin position="1"/>
        <end position="18"/>
    </location>
</feature>
<comment type="caution">
    <text evidence="2">The sequence shown here is derived from an EMBL/GenBank/DDBJ whole genome shotgun (WGS) entry which is preliminary data.</text>
</comment>
<accession>A0A081CWR2</accession>
<dbReference type="EMBL" id="BBJU01000015">
    <property type="protein sequence ID" value="GAK71108.1"/>
    <property type="molecule type" value="Genomic_DNA"/>
</dbReference>
<proteinExistence type="predicted"/>
<dbReference type="RefSeq" id="WP_045230674.1">
    <property type="nucleotide sequence ID" value="NZ_BBJU01000015.1"/>
</dbReference>
<gene>
    <name evidence="2" type="ORF">RRU01S_15_00320</name>
</gene>
<name>A0A081CWR2_9HYPH</name>
<protein>
    <submittedName>
        <fullName evidence="2">Uncharacterized protein</fullName>
    </submittedName>
</protein>
<evidence type="ECO:0000256" key="1">
    <source>
        <dbReference type="SAM" id="SignalP"/>
    </source>
</evidence>
<dbReference type="Proteomes" id="UP000028701">
    <property type="component" value="Unassembled WGS sequence"/>
</dbReference>
<evidence type="ECO:0000313" key="3">
    <source>
        <dbReference type="Proteomes" id="UP000028701"/>
    </source>
</evidence>
<sequence>MNITYVAAAILGLACVSAAESPQNYSVYAGPDVTSDPILVQVYDRALATCTAEASTPPRGTGYNTSLYYNAALRACLSRHGFVDRGQNAYPTNSLF</sequence>